<feature type="transmembrane region" description="Helical" evidence="7">
    <location>
        <begin position="95"/>
        <end position="116"/>
    </location>
</feature>
<dbReference type="GeneID" id="37014314"/>
<feature type="transmembrane region" description="Helical" evidence="7">
    <location>
        <begin position="349"/>
        <end position="375"/>
    </location>
</feature>
<name>A0A316U771_9BASI</name>
<dbReference type="Pfam" id="PF13520">
    <property type="entry name" value="AA_permease_2"/>
    <property type="match status" value="1"/>
</dbReference>
<proteinExistence type="predicted"/>
<dbReference type="STRING" id="1684307.A0A316U771"/>
<feature type="transmembrane region" description="Helical" evidence="7">
    <location>
        <begin position="56"/>
        <end position="75"/>
    </location>
</feature>
<feature type="transmembrane region" description="Helical" evidence="7">
    <location>
        <begin position="422"/>
        <end position="446"/>
    </location>
</feature>
<gene>
    <name evidence="8" type="ORF">BCV69DRAFT_283082</name>
</gene>
<dbReference type="InterPro" id="IPR002293">
    <property type="entry name" value="AA/rel_permease1"/>
</dbReference>
<sequence>MASASPDKKAEEGASTPPDLHGGKALAEVETYGRNSIAGDERLQQFGYTPELKRNLSLITVLGLSFSIIAAPFGLSTSALFALGNGGTATYFWGWLFLSVITLAMAASLGELCSAFPTSGGVYHWSAYTSPKKYRKVISFCTGWVSMVANITLALSIIFGEAQLILAAISLFRDNDWVPEAWQTILMFWLVMVFSLLVNVWGVKGNYLELLNTASIYWSSASVIIILVVLLAMSGGARRSPYDALILWQNASGWTDGWSFFVGCLTPAYVLTGYGTIAFLCEEVTDPERSVPRAMVGSVLAASLTGFLYIIPVIITLPLELDDILAAASGPLPALFQTVTGSNGGGFGLLFLIIVIGLFASVGALTVCLRGIWAFSRDGGMPFSSVWAKVHKGLDLPLNATLLSSVVIALLGLIYLGSTAAFSAFTGAATICLGISYALPIGLSLFQRRAPVANAPWSFGTLVGYVVNSITVAWIAFSVVLFSFPTAKTTDPASINYASVVFVGFFAFAAFYYVVWGRKSFRGPLETTTEGL</sequence>
<evidence type="ECO:0000313" key="9">
    <source>
        <dbReference type="Proteomes" id="UP000245942"/>
    </source>
</evidence>
<feature type="transmembrane region" description="Helical" evidence="7">
    <location>
        <begin position="137"/>
        <end position="169"/>
    </location>
</feature>
<dbReference type="PIRSF" id="PIRSF006060">
    <property type="entry name" value="AA_transporter"/>
    <property type="match status" value="1"/>
</dbReference>
<dbReference type="Gene3D" id="1.20.1740.10">
    <property type="entry name" value="Amino acid/polyamine transporter I"/>
    <property type="match status" value="1"/>
</dbReference>
<feature type="transmembrane region" description="Helical" evidence="7">
    <location>
        <begin position="396"/>
        <end position="416"/>
    </location>
</feature>
<organism evidence="8 9">
    <name type="scientific">Pseudomicrostroma glucosiphilum</name>
    <dbReference type="NCBI Taxonomy" id="1684307"/>
    <lineage>
        <taxon>Eukaryota</taxon>
        <taxon>Fungi</taxon>
        <taxon>Dikarya</taxon>
        <taxon>Basidiomycota</taxon>
        <taxon>Ustilaginomycotina</taxon>
        <taxon>Exobasidiomycetes</taxon>
        <taxon>Microstromatales</taxon>
        <taxon>Microstromatales incertae sedis</taxon>
        <taxon>Pseudomicrostroma</taxon>
    </lineage>
</organism>
<keyword evidence="5 7" id="KW-0472">Membrane</keyword>
<evidence type="ECO:0000256" key="3">
    <source>
        <dbReference type="ARBA" id="ARBA00022692"/>
    </source>
</evidence>
<feature type="transmembrane region" description="Helical" evidence="7">
    <location>
        <begin position="215"/>
        <end position="237"/>
    </location>
</feature>
<protein>
    <submittedName>
        <fullName evidence="8">Amino acid transporter</fullName>
    </submittedName>
</protein>
<keyword evidence="3 7" id="KW-0812">Transmembrane</keyword>
<keyword evidence="2" id="KW-0813">Transport</keyword>
<dbReference type="RefSeq" id="XP_025347363.1">
    <property type="nucleotide sequence ID" value="XM_025492580.1"/>
</dbReference>
<evidence type="ECO:0000256" key="1">
    <source>
        <dbReference type="ARBA" id="ARBA00004141"/>
    </source>
</evidence>
<keyword evidence="9" id="KW-1185">Reference proteome</keyword>
<dbReference type="GO" id="GO:0022857">
    <property type="term" value="F:transmembrane transporter activity"/>
    <property type="evidence" value="ECO:0007669"/>
    <property type="project" value="InterPro"/>
</dbReference>
<feature type="transmembrane region" description="Helical" evidence="7">
    <location>
        <begin position="494"/>
        <end position="515"/>
    </location>
</feature>
<feature type="transmembrane region" description="Helical" evidence="7">
    <location>
        <begin position="458"/>
        <end position="482"/>
    </location>
</feature>
<dbReference type="AlphaFoldDB" id="A0A316U771"/>
<evidence type="ECO:0000313" key="8">
    <source>
        <dbReference type="EMBL" id="PWN20203.1"/>
    </source>
</evidence>
<dbReference type="PANTHER" id="PTHR45649">
    <property type="entry name" value="AMINO-ACID PERMEASE BAT1"/>
    <property type="match status" value="1"/>
</dbReference>
<dbReference type="OrthoDB" id="3900342at2759"/>
<feature type="region of interest" description="Disordered" evidence="6">
    <location>
        <begin position="1"/>
        <end position="23"/>
    </location>
</feature>
<accession>A0A316U771</accession>
<evidence type="ECO:0000256" key="2">
    <source>
        <dbReference type="ARBA" id="ARBA00022448"/>
    </source>
</evidence>
<reference evidence="8 9" key="1">
    <citation type="journal article" date="2018" name="Mol. Biol. Evol.">
        <title>Broad Genomic Sampling Reveals a Smut Pathogenic Ancestry of the Fungal Clade Ustilaginomycotina.</title>
        <authorList>
            <person name="Kijpornyongpan T."/>
            <person name="Mondo S.J."/>
            <person name="Barry K."/>
            <person name="Sandor L."/>
            <person name="Lee J."/>
            <person name="Lipzen A."/>
            <person name="Pangilinan J."/>
            <person name="LaButti K."/>
            <person name="Hainaut M."/>
            <person name="Henrissat B."/>
            <person name="Grigoriev I.V."/>
            <person name="Spatafora J.W."/>
            <person name="Aime M.C."/>
        </authorList>
    </citation>
    <scope>NUCLEOTIDE SEQUENCE [LARGE SCALE GENOMIC DNA]</scope>
    <source>
        <strain evidence="8 9">MCA 4718</strain>
    </source>
</reference>
<comment type="subcellular location">
    <subcellularLocation>
        <location evidence="1">Membrane</location>
        <topology evidence="1">Multi-pass membrane protein</topology>
    </subcellularLocation>
</comment>
<evidence type="ECO:0000256" key="5">
    <source>
        <dbReference type="ARBA" id="ARBA00023136"/>
    </source>
</evidence>
<keyword evidence="4 7" id="KW-1133">Transmembrane helix</keyword>
<evidence type="ECO:0000256" key="7">
    <source>
        <dbReference type="SAM" id="Phobius"/>
    </source>
</evidence>
<feature type="transmembrane region" description="Helical" evidence="7">
    <location>
        <begin position="257"/>
        <end position="281"/>
    </location>
</feature>
<dbReference type="PANTHER" id="PTHR45649:SF3">
    <property type="entry name" value="POLYAMINE TRANSPORTER TPO5"/>
    <property type="match status" value="1"/>
</dbReference>
<dbReference type="GO" id="GO:0016020">
    <property type="term" value="C:membrane"/>
    <property type="evidence" value="ECO:0007669"/>
    <property type="project" value="UniProtKB-SubCell"/>
</dbReference>
<evidence type="ECO:0000256" key="4">
    <source>
        <dbReference type="ARBA" id="ARBA00022989"/>
    </source>
</evidence>
<dbReference type="EMBL" id="KZ819328">
    <property type="protein sequence ID" value="PWN20203.1"/>
    <property type="molecule type" value="Genomic_DNA"/>
</dbReference>
<feature type="compositionally biased region" description="Basic and acidic residues" evidence="6">
    <location>
        <begin position="1"/>
        <end position="12"/>
    </location>
</feature>
<dbReference type="Proteomes" id="UP000245942">
    <property type="component" value="Unassembled WGS sequence"/>
</dbReference>
<feature type="transmembrane region" description="Helical" evidence="7">
    <location>
        <begin position="293"/>
        <end position="315"/>
    </location>
</feature>
<feature type="transmembrane region" description="Helical" evidence="7">
    <location>
        <begin position="181"/>
        <end position="203"/>
    </location>
</feature>
<evidence type="ECO:0000256" key="6">
    <source>
        <dbReference type="SAM" id="MobiDB-lite"/>
    </source>
</evidence>